<dbReference type="InterPro" id="IPR013249">
    <property type="entry name" value="RNA_pol_sigma70_r4_t2"/>
</dbReference>
<dbReference type="Pfam" id="PF04542">
    <property type="entry name" value="Sigma70_r2"/>
    <property type="match status" value="1"/>
</dbReference>
<keyword evidence="3" id="KW-0731">Sigma factor</keyword>
<dbReference type="GO" id="GO:0003677">
    <property type="term" value="F:DNA binding"/>
    <property type="evidence" value="ECO:0007669"/>
    <property type="project" value="InterPro"/>
</dbReference>
<dbReference type="InterPro" id="IPR039425">
    <property type="entry name" value="RNA_pol_sigma-70-like"/>
</dbReference>
<dbReference type="CDD" id="cd06171">
    <property type="entry name" value="Sigma70_r4"/>
    <property type="match status" value="1"/>
</dbReference>
<dbReference type="InterPro" id="IPR036388">
    <property type="entry name" value="WH-like_DNA-bd_sf"/>
</dbReference>
<dbReference type="OrthoDB" id="8654550at2"/>
<dbReference type="InterPro" id="IPR014284">
    <property type="entry name" value="RNA_pol_sigma-70_dom"/>
</dbReference>
<comment type="caution">
    <text evidence="7">The sequence shown here is derived from an EMBL/GenBank/DDBJ whole genome shotgun (WGS) entry which is preliminary data.</text>
</comment>
<dbReference type="AlphaFoldDB" id="A0A261VAS4"/>
<accession>A0A261VAS4</accession>
<keyword evidence="8" id="KW-1185">Reference proteome</keyword>
<sequence>MPTAELPAQHDLHTLYSDHHGWLFRWLRKKLGNSFDAADLTQDTFVNVITAGSLESIREPRAFLVTVARRLVAHRHRRQVLETSYLEILAALPQEMAPSPEARLLALEALQELDSVLDGLPPKAKEAFLLAHLEDLSYADIAARLGVSSSSVKQYLIRANRQCLFALSA</sequence>
<name>A0A261VAS4_9BORD</name>
<dbReference type="Gene3D" id="1.10.1740.10">
    <property type="match status" value="1"/>
</dbReference>
<dbReference type="GO" id="GO:0006352">
    <property type="term" value="P:DNA-templated transcription initiation"/>
    <property type="evidence" value="ECO:0007669"/>
    <property type="project" value="InterPro"/>
</dbReference>
<evidence type="ECO:0000313" key="7">
    <source>
        <dbReference type="EMBL" id="OZI70682.1"/>
    </source>
</evidence>
<proteinExistence type="inferred from homology"/>
<dbReference type="RefSeq" id="WP_094813680.1">
    <property type="nucleotide sequence ID" value="NZ_NEVU01000003.1"/>
</dbReference>
<dbReference type="Gene3D" id="1.10.10.10">
    <property type="entry name" value="Winged helix-like DNA-binding domain superfamily/Winged helix DNA-binding domain"/>
    <property type="match status" value="1"/>
</dbReference>
<evidence type="ECO:0000259" key="6">
    <source>
        <dbReference type="Pfam" id="PF08281"/>
    </source>
</evidence>
<keyword evidence="4" id="KW-0804">Transcription</keyword>
<feature type="domain" description="RNA polymerase sigma-70 region 2" evidence="5">
    <location>
        <begin position="15"/>
        <end position="79"/>
    </location>
</feature>
<gene>
    <name evidence="7" type="ORF">CAL22_12190</name>
</gene>
<dbReference type="InterPro" id="IPR013325">
    <property type="entry name" value="RNA_pol_sigma_r2"/>
</dbReference>
<dbReference type="Pfam" id="PF08281">
    <property type="entry name" value="Sigma70_r4_2"/>
    <property type="match status" value="1"/>
</dbReference>
<evidence type="ECO:0000256" key="1">
    <source>
        <dbReference type="ARBA" id="ARBA00010641"/>
    </source>
</evidence>
<dbReference type="PANTHER" id="PTHR43133">
    <property type="entry name" value="RNA POLYMERASE ECF-TYPE SIGMA FACTO"/>
    <property type="match status" value="1"/>
</dbReference>
<dbReference type="SUPFAM" id="SSF88659">
    <property type="entry name" value="Sigma3 and sigma4 domains of RNA polymerase sigma factors"/>
    <property type="match status" value="1"/>
</dbReference>
<evidence type="ECO:0000256" key="2">
    <source>
        <dbReference type="ARBA" id="ARBA00023015"/>
    </source>
</evidence>
<evidence type="ECO:0000313" key="8">
    <source>
        <dbReference type="Proteomes" id="UP000216429"/>
    </source>
</evidence>
<protein>
    <submittedName>
        <fullName evidence="7">RNA polymerase subunit sigma</fullName>
    </submittedName>
</protein>
<dbReference type="NCBIfam" id="NF009180">
    <property type="entry name" value="PRK12528.1"/>
    <property type="match status" value="1"/>
</dbReference>
<dbReference type="NCBIfam" id="TIGR02937">
    <property type="entry name" value="sigma70-ECF"/>
    <property type="match status" value="1"/>
</dbReference>
<organism evidence="7 8">
    <name type="scientific">Bordetella genomosp. 12</name>
    <dbReference type="NCBI Taxonomy" id="463035"/>
    <lineage>
        <taxon>Bacteria</taxon>
        <taxon>Pseudomonadati</taxon>
        <taxon>Pseudomonadota</taxon>
        <taxon>Betaproteobacteria</taxon>
        <taxon>Burkholderiales</taxon>
        <taxon>Alcaligenaceae</taxon>
        <taxon>Bordetella</taxon>
    </lineage>
</organism>
<evidence type="ECO:0000259" key="5">
    <source>
        <dbReference type="Pfam" id="PF04542"/>
    </source>
</evidence>
<keyword evidence="2" id="KW-0805">Transcription regulation</keyword>
<dbReference type="GO" id="GO:0016987">
    <property type="term" value="F:sigma factor activity"/>
    <property type="evidence" value="ECO:0007669"/>
    <property type="project" value="UniProtKB-KW"/>
</dbReference>
<feature type="domain" description="RNA polymerase sigma factor 70 region 4 type 2" evidence="6">
    <location>
        <begin position="111"/>
        <end position="162"/>
    </location>
</feature>
<dbReference type="InterPro" id="IPR007627">
    <property type="entry name" value="RNA_pol_sigma70_r2"/>
</dbReference>
<dbReference type="EMBL" id="NEVU01000003">
    <property type="protein sequence ID" value="OZI70682.1"/>
    <property type="molecule type" value="Genomic_DNA"/>
</dbReference>
<reference evidence="8" key="1">
    <citation type="submission" date="2017-05" db="EMBL/GenBank/DDBJ databases">
        <title>Complete and WGS of Bordetella genogroups.</title>
        <authorList>
            <person name="Spilker T."/>
            <person name="Lipuma J."/>
        </authorList>
    </citation>
    <scope>NUCLEOTIDE SEQUENCE [LARGE SCALE GENOMIC DNA]</scope>
    <source>
        <strain evidence="8">AU6712</strain>
    </source>
</reference>
<dbReference type="PANTHER" id="PTHR43133:SF63">
    <property type="entry name" value="RNA POLYMERASE SIGMA FACTOR FECI-RELATED"/>
    <property type="match status" value="1"/>
</dbReference>
<dbReference type="Proteomes" id="UP000216429">
    <property type="component" value="Unassembled WGS sequence"/>
</dbReference>
<evidence type="ECO:0000256" key="3">
    <source>
        <dbReference type="ARBA" id="ARBA00023082"/>
    </source>
</evidence>
<dbReference type="NCBIfam" id="NF007232">
    <property type="entry name" value="PRK09651.1"/>
    <property type="match status" value="1"/>
</dbReference>
<comment type="similarity">
    <text evidence="1">Belongs to the sigma-70 factor family. ECF subfamily.</text>
</comment>
<evidence type="ECO:0000256" key="4">
    <source>
        <dbReference type="ARBA" id="ARBA00023163"/>
    </source>
</evidence>
<dbReference type="SUPFAM" id="SSF88946">
    <property type="entry name" value="Sigma2 domain of RNA polymerase sigma factors"/>
    <property type="match status" value="1"/>
</dbReference>
<dbReference type="InterPro" id="IPR013324">
    <property type="entry name" value="RNA_pol_sigma_r3/r4-like"/>
</dbReference>